<protein>
    <submittedName>
        <fullName evidence="2">Uncharacterized protein</fullName>
    </submittedName>
</protein>
<proteinExistence type="predicted"/>
<accession>A0AC34FES6</accession>
<evidence type="ECO:0000313" key="1">
    <source>
        <dbReference type="Proteomes" id="UP000887579"/>
    </source>
</evidence>
<dbReference type="Proteomes" id="UP000887579">
    <property type="component" value="Unplaced"/>
</dbReference>
<reference evidence="2" key="1">
    <citation type="submission" date="2022-11" db="UniProtKB">
        <authorList>
            <consortium name="WormBaseParasite"/>
        </authorList>
    </citation>
    <scope>IDENTIFICATION</scope>
</reference>
<evidence type="ECO:0000313" key="2">
    <source>
        <dbReference type="WBParaSite" id="ES5_v2.g15794.t1"/>
    </source>
</evidence>
<dbReference type="WBParaSite" id="ES5_v2.g15794.t1">
    <property type="protein sequence ID" value="ES5_v2.g15794.t1"/>
    <property type="gene ID" value="ES5_v2.g15794"/>
</dbReference>
<organism evidence="1 2">
    <name type="scientific">Panagrolaimus sp. ES5</name>
    <dbReference type="NCBI Taxonomy" id="591445"/>
    <lineage>
        <taxon>Eukaryota</taxon>
        <taxon>Metazoa</taxon>
        <taxon>Ecdysozoa</taxon>
        <taxon>Nematoda</taxon>
        <taxon>Chromadorea</taxon>
        <taxon>Rhabditida</taxon>
        <taxon>Tylenchina</taxon>
        <taxon>Panagrolaimomorpha</taxon>
        <taxon>Panagrolaimoidea</taxon>
        <taxon>Panagrolaimidae</taxon>
        <taxon>Panagrolaimus</taxon>
    </lineage>
</organism>
<sequence length="219" mass="25795">MQVDTQLKEAQRKIEELRKALNEGTDAKITTLNLEIKSLQDMLEIKNKETTELLKSKNRLVALQEKFDELEKDFKSLQCEHEQESYNFKMNRDVNRSLRAENNRKDYKIEELLFKIDKLEKRQHIYQQRIDELETTNHASGHANASFLEGGFNNSFVESEEDSTETDTDSEKNKRRSLLSTYQEAGRKAMVESVHQDVIHCPEGKYHGLLKFFLKFIKY</sequence>
<name>A0AC34FES6_9BILA</name>